<dbReference type="PANTHER" id="PTHR34273">
    <property type="entry name" value="METHYLTHIORIBOSE KINASE"/>
    <property type="match status" value="1"/>
</dbReference>
<evidence type="ECO:0000256" key="4">
    <source>
        <dbReference type="ARBA" id="ARBA00022741"/>
    </source>
</evidence>
<sequence>MTQPAVVNQYAPFTTQTVVEFVKTLSIFDHPNRLIANEIGDGNLNLVFQLVELETNRSIIVKQALPYAKVVGESWPLSLNRAKIESESLRITAKVVPDLVPHVLHTDHELACTVMEDLSDYNILRTELISNHHYPLLAEHIGRYLAQTLFSTSDFALHPFVKKELVQKFTNPDLCKITEDLVFTDPFFDHPTNDFPTELRPAVEAIWADETLLTEVGILKFQFLTQAEALLHGDLHTGSIFVTSQSTKVIDPEFAFFGPIGFDLGQFFANIILNALSKLATTERPALLSELLRTTERTWITFAQEFTKLWDESNQEIYTNVSGILPRFLLKIWTDAIGFAGCEIVRRTIGLAHVADLDSIEDFHTQIEIKERALQLGADLIKSRTQLYSLSHFIQRIKGALRS</sequence>
<dbReference type="InterPro" id="IPR009212">
    <property type="entry name" value="Methylthioribose_kinase"/>
</dbReference>
<dbReference type="Pfam" id="PF01636">
    <property type="entry name" value="APH"/>
    <property type="match status" value="1"/>
</dbReference>
<organism evidence="9 10">
    <name type="scientific">Baia soyae</name>
    <dbReference type="NCBI Taxonomy" id="1544746"/>
    <lineage>
        <taxon>Bacteria</taxon>
        <taxon>Bacillati</taxon>
        <taxon>Bacillota</taxon>
        <taxon>Bacilli</taxon>
        <taxon>Bacillales</taxon>
        <taxon>Thermoactinomycetaceae</taxon>
        <taxon>Baia</taxon>
    </lineage>
</organism>
<feature type="binding site" evidence="7">
    <location>
        <position position="346"/>
    </location>
    <ligand>
        <name>substrate</name>
    </ligand>
</feature>
<dbReference type="Gene3D" id="3.30.200.20">
    <property type="entry name" value="Phosphorylase Kinase, domain 1"/>
    <property type="match status" value="1"/>
</dbReference>
<dbReference type="InterPro" id="IPR002575">
    <property type="entry name" value="Aminoglycoside_PTrfase"/>
</dbReference>
<dbReference type="HAMAP" id="MF_01683">
    <property type="entry name" value="Salvage_MtnK"/>
    <property type="match status" value="1"/>
</dbReference>
<feature type="binding site" evidence="7">
    <location>
        <begin position="251"/>
        <end position="253"/>
    </location>
    <ligand>
        <name>ATP</name>
        <dbReference type="ChEBI" id="CHEBI:30616"/>
    </ligand>
</feature>
<dbReference type="OrthoDB" id="9777791at2"/>
<dbReference type="GO" id="GO:0046522">
    <property type="term" value="F:S-methyl-5-thioribose kinase activity"/>
    <property type="evidence" value="ECO:0007669"/>
    <property type="project" value="UniProtKB-UniRule"/>
</dbReference>
<comment type="caution">
    <text evidence="9">The sequence shown here is derived from an EMBL/GenBank/DDBJ whole genome shotgun (WGS) entry which is preliminary data.</text>
</comment>
<comment type="similarity">
    <text evidence="1 7">Belongs to the methylthioribose kinase family.</text>
</comment>
<keyword evidence="6 7" id="KW-0067">ATP-binding</keyword>
<protein>
    <recommendedName>
        <fullName evidence="7">Methylthioribose kinase</fullName>
        <shortName evidence="7">MTR kinase</shortName>
        <ecNumber evidence="7">2.7.1.100</ecNumber>
    </recommendedName>
</protein>
<evidence type="ECO:0000256" key="7">
    <source>
        <dbReference type="HAMAP-Rule" id="MF_01683"/>
    </source>
</evidence>
<comment type="catalytic activity">
    <reaction evidence="7">
        <text>5-(methylsulfanyl)-D-ribose + ATP = 5-(methylsulfanyl)-alpha-D-ribose 1-phosphate + ADP + H(+)</text>
        <dbReference type="Rhea" id="RHEA:22312"/>
        <dbReference type="ChEBI" id="CHEBI:15378"/>
        <dbReference type="ChEBI" id="CHEBI:30616"/>
        <dbReference type="ChEBI" id="CHEBI:58533"/>
        <dbReference type="ChEBI" id="CHEBI:78440"/>
        <dbReference type="ChEBI" id="CHEBI:456216"/>
        <dbReference type="EC" id="2.7.1.100"/>
    </reaction>
</comment>
<feature type="domain" description="Aminoglycoside phosphotransferase" evidence="8">
    <location>
        <begin position="38"/>
        <end position="269"/>
    </location>
</feature>
<dbReference type="PANTHER" id="PTHR34273:SF2">
    <property type="entry name" value="METHYLTHIORIBOSE KINASE"/>
    <property type="match status" value="1"/>
</dbReference>
<dbReference type="Proteomes" id="UP000294746">
    <property type="component" value="Unassembled WGS sequence"/>
</dbReference>
<comment type="subunit">
    <text evidence="2 7">Homodimer.</text>
</comment>
<dbReference type="InterPro" id="IPR011009">
    <property type="entry name" value="Kinase-like_dom_sf"/>
</dbReference>
<dbReference type="PIRSF" id="PIRSF031134">
    <property type="entry name" value="MTRK"/>
    <property type="match status" value="1"/>
</dbReference>
<dbReference type="EMBL" id="SLXV01000006">
    <property type="protein sequence ID" value="TCP69713.1"/>
    <property type="molecule type" value="Genomic_DNA"/>
</dbReference>
<reference evidence="9 10" key="1">
    <citation type="submission" date="2019-03" db="EMBL/GenBank/DDBJ databases">
        <title>Genomic Encyclopedia of Type Strains, Phase IV (KMG-IV): sequencing the most valuable type-strain genomes for metagenomic binning, comparative biology and taxonomic classification.</title>
        <authorList>
            <person name="Goeker M."/>
        </authorList>
    </citation>
    <scope>NUCLEOTIDE SEQUENCE [LARGE SCALE GENOMIC DNA]</scope>
    <source>
        <strain evidence="9 10">DSM 46831</strain>
    </source>
</reference>
<evidence type="ECO:0000259" key="8">
    <source>
        <dbReference type="Pfam" id="PF01636"/>
    </source>
</evidence>
<feature type="binding site" evidence="7">
    <location>
        <begin position="116"/>
        <end position="118"/>
    </location>
    <ligand>
        <name>ATP</name>
        <dbReference type="ChEBI" id="CHEBI:30616"/>
    </ligand>
</feature>
<evidence type="ECO:0000313" key="9">
    <source>
        <dbReference type="EMBL" id="TCP69713.1"/>
    </source>
</evidence>
<comment type="pathway">
    <text evidence="7">Amino-acid biosynthesis; L-methionine biosynthesis via salvage pathway; S-methyl-5-thio-alpha-D-ribose 1-phosphate from S-methyl-5'-thioadenosine (hydrolase route): step 2/2.</text>
</comment>
<keyword evidence="4 7" id="KW-0547">Nucleotide-binding</keyword>
<evidence type="ECO:0000313" key="10">
    <source>
        <dbReference type="Proteomes" id="UP000294746"/>
    </source>
</evidence>
<dbReference type="Gene3D" id="3.90.1200.10">
    <property type="match status" value="1"/>
</dbReference>
<dbReference type="GO" id="GO:0005524">
    <property type="term" value="F:ATP binding"/>
    <property type="evidence" value="ECO:0007669"/>
    <property type="project" value="UniProtKB-UniRule"/>
</dbReference>
<feature type="binding site" evidence="7">
    <location>
        <position position="45"/>
    </location>
    <ligand>
        <name>ATP</name>
        <dbReference type="ChEBI" id="CHEBI:30616"/>
    </ligand>
</feature>
<keyword evidence="5 7" id="KW-0418">Kinase</keyword>
<feature type="binding site" evidence="7">
    <location>
        <position position="234"/>
    </location>
    <ligand>
        <name>substrate</name>
    </ligand>
</feature>
<comment type="function">
    <text evidence="7">Catalyzes the phosphorylation of methylthioribose into methylthioribose-1-phosphate.</text>
</comment>
<dbReference type="AlphaFoldDB" id="A0A4V2SYC8"/>
<accession>A0A4V2SYC8</accession>
<gene>
    <name evidence="7" type="primary">mtnK</name>
    <name evidence="9" type="ORF">EDD57_10628</name>
</gene>
<dbReference type="SUPFAM" id="SSF56112">
    <property type="entry name" value="Protein kinase-like (PK-like)"/>
    <property type="match status" value="1"/>
</dbReference>
<evidence type="ECO:0000256" key="5">
    <source>
        <dbReference type="ARBA" id="ARBA00022777"/>
    </source>
</evidence>
<keyword evidence="10" id="KW-1185">Reference proteome</keyword>
<keyword evidence="7" id="KW-0486">Methionine biosynthesis</keyword>
<evidence type="ECO:0000256" key="2">
    <source>
        <dbReference type="ARBA" id="ARBA00011738"/>
    </source>
</evidence>
<evidence type="ECO:0000256" key="1">
    <source>
        <dbReference type="ARBA" id="ARBA00010165"/>
    </source>
</evidence>
<evidence type="ECO:0000256" key="3">
    <source>
        <dbReference type="ARBA" id="ARBA00022679"/>
    </source>
</evidence>
<evidence type="ECO:0000256" key="6">
    <source>
        <dbReference type="ARBA" id="ARBA00022840"/>
    </source>
</evidence>
<name>A0A4V2SYC8_9BACL</name>
<keyword evidence="7" id="KW-0028">Amino-acid biosynthesis</keyword>
<proteinExistence type="inferred from homology"/>
<dbReference type="NCBIfam" id="TIGR01767">
    <property type="entry name" value="MTRK"/>
    <property type="match status" value="1"/>
</dbReference>
<keyword evidence="3 7" id="KW-0808">Transferase</keyword>
<dbReference type="EC" id="2.7.1.100" evidence="7"/>
<dbReference type="UniPathway" id="UPA00904">
    <property type="reaction ID" value="UER00872"/>
</dbReference>
<feature type="binding site" evidence="7">
    <location>
        <position position="62"/>
    </location>
    <ligand>
        <name>ATP</name>
        <dbReference type="ChEBI" id="CHEBI:30616"/>
    </ligand>
</feature>
<dbReference type="GO" id="GO:0019509">
    <property type="term" value="P:L-methionine salvage from methylthioadenosine"/>
    <property type="evidence" value="ECO:0007669"/>
    <property type="project" value="UniProtKB-UniRule"/>
</dbReference>